<protein>
    <recommendedName>
        <fullName evidence="3">glutathione transferase</fullName>
        <ecNumber evidence="3">2.5.1.18</ecNumber>
    </recommendedName>
    <alternativeName>
        <fullName evidence="5">GST class-pi</fullName>
    </alternativeName>
</protein>
<proteinExistence type="inferred from homology"/>
<dbReference type="SUPFAM" id="SSF52833">
    <property type="entry name" value="Thioredoxin-like"/>
    <property type="match status" value="1"/>
</dbReference>
<keyword evidence="4" id="KW-0808">Transferase</keyword>
<sequence length="205" mass="24151">MSSPKISLHYFDIRGWAEYIRLLLVDQNVKFEDVRFAWKSEEWEQIKKNMLFGQVPCMKIGDTEYVQTGAIIRHLARLYDLYGSSPSEATFIDMVFECARDLRYKYVRYVYFNDETKENYDNVTLPQILSNLSKLLGDRQYIGGNKITFADYNLFEELDIANATSPGSINKFENLKAFHKRMSERPNLKNYLLNRRTPINAIDRI</sequence>
<dbReference type="SFLD" id="SFLDS00019">
    <property type="entry name" value="Glutathione_Transferase_(cytos"/>
    <property type="match status" value="1"/>
</dbReference>
<dbReference type="GO" id="GO:0005829">
    <property type="term" value="C:cytosol"/>
    <property type="evidence" value="ECO:0007669"/>
    <property type="project" value="TreeGrafter"/>
</dbReference>
<dbReference type="InterPro" id="IPR004045">
    <property type="entry name" value="Glutathione_S-Trfase_N"/>
</dbReference>
<dbReference type="SFLD" id="SFLDG01205">
    <property type="entry name" value="AMPS.1"/>
    <property type="match status" value="1"/>
</dbReference>
<dbReference type="GO" id="GO:0004364">
    <property type="term" value="F:glutathione transferase activity"/>
    <property type="evidence" value="ECO:0007669"/>
    <property type="project" value="UniProtKB-EC"/>
</dbReference>
<dbReference type="PROSITE" id="PS50405">
    <property type="entry name" value="GST_CTER"/>
    <property type="match status" value="1"/>
</dbReference>
<evidence type="ECO:0000256" key="4">
    <source>
        <dbReference type="ARBA" id="ARBA00022679"/>
    </source>
</evidence>
<dbReference type="PANTHER" id="PTHR11571">
    <property type="entry name" value="GLUTATHIONE S-TRANSFERASE"/>
    <property type="match status" value="1"/>
</dbReference>
<dbReference type="Gene3D" id="3.40.30.10">
    <property type="entry name" value="Glutaredoxin"/>
    <property type="match status" value="1"/>
</dbReference>
<evidence type="ECO:0000256" key="1">
    <source>
        <dbReference type="ARBA" id="ARBA00007297"/>
    </source>
</evidence>
<feature type="domain" description="GST C-terminal" evidence="7">
    <location>
        <begin position="85"/>
        <end position="199"/>
    </location>
</feature>
<evidence type="ECO:0000256" key="5">
    <source>
        <dbReference type="ARBA" id="ARBA00032759"/>
    </source>
</evidence>
<dbReference type="FunFam" id="3.40.30.10:FF:000168">
    <property type="entry name" value="Glutathione S-transferase 2"/>
    <property type="match status" value="1"/>
</dbReference>
<dbReference type="Pfam" id="PF02798">
    <property type="entry name" value="GST_N"/>
    <property type="match status" value="1"/>
</dbReference>
<dbReference type="AlphaFoldDB" id="A0A9P1IKL0"/>
<dbReference type="SFLD" id="SFLDG00363">
    <property type="entry name" value="AMPS_(cytGST):_Alpha-__Mu-__Pi"/>
    <property type="match status" value="1"/>
</dbReference>
<evidence type="ECO:0000313" key="8">
    <source>
        <dbReference type="EMBL" id="CAI5446143.1"/>
    </source>
</evidence>
<dbReference type="Proteomes" id="UP001152747">
    <property type="component" value="Unassembled WGS sequence"/>
</dbReference>
<dbReference type="FunFam" id="1.20.1050.10:FF:000020">
    <property type="entry name" value="Glutathione S-transferase P 1"/>
    <property type="match status" value="1"/>
</dbReference>
<comment type="subunit">
    <text evidence="2">Homodimer.</text>
</comment>
<dbReference type="SUPFAM" id="SSF47616">
    <property type="entry name" value="GST C-terminal domain-like"/>
    <property type="match status" value="1"/>
</dbReference>
<dbReference type="InterPro" id="IPR036249">
    <property type="entry name" value="Thioredoxin-like_sf"/>
</dbReference>
<dbReference type="Pfam" id="PF14497">
    <property type="entry name" value="GST_C_3"/>
    <property type="match status" value="1"/>
</dbReference>
<feature type="domain" description="GST N-terminal" evidence="6">
    <location>
        <begin position="4"/>
        <end position="83"/>
    </location>
</feature>
<dbReference type="GO" id="GO:0006950">
    <property type="term" value="P:response to stress"/>
    <property type="evidence" value="ECO:0007669"/>
    <property type="project" value="UniProtKB-ARBA"/>
</dbReference>
<dbReference type="OrthoDB" id="4951845at2759"/>
<dbReference type="PANTHER" id="PTHR11571:SF120">
    <property type="entry name" value="GST N-TERMINAL DOMAIN-CONTAINING PROTEIN-RELATED"/>
    <property type="match status" value="1"/>
</dbReference>
<accession>A0A9P1IKL0</accession>
<organism evidence="8 9">
    <name type="scientific">Caenorhabditis angaria</name>
    <dbReference type="NCBI Taxonomy" id="860376"/>
    <lineage>
        <taxon>Eukaryota</taxon>
        <taxon>Metazoa</taxon>
        <taxon>Ecdysozoa</taxon>
        <taxon>Nematoda</taxon>
        <taxon>Chromadorea</taxon>
        <taxon>Rhabditida</taxon>
        <taxon>Rhabditina</taxon>
        <taxon>Rhabditomorpha</taxon>
        <taxon>Rhabditoidea</taxon>
        <taxon>Rhabditidae</taxon>
        <taxon>Peloderinae</taxon>
        <taxon>Caenorhabditis</taxon>
    </lineage>
</organism>
<dbReference type="GO" id="GO:0006749">
    <property type="term" value="P:glutathione metabolic process"/>
    <property type="evidence" value="ECO:0007669"/>
    <property type="project" value="TreeGrafter"/>
</dbReference>
<gene>
    <name evidence="8" type="ORF">CAMP_LOCUS8780</name>
</gene>
<evidence type="ECO:0000259" key="6">
    <source>
        <dbReference type="PROSITE" id="PS50404"/>
    </source>
</evidence>
<comment type="similarity">
    <text evidence="1">Belongs to the GST superfamily. Pi family.</text>
</comment>
<dbReference type="InterPro" id="IPR036282">
    <property type="entry name" value="Glutathione-S-Trfase_C_sf"/>
</dbReference>
<dbReference type="InterPro" id="IPR010987">
    <property type="entry name" value="Glutathione-S-Trfase_C-like"/>
</dbReference>
<dbReference type="PROSITE" id="PS50404">
    <property type="entry name" value="GST_NTER"/>
    <property type="match status" value="1"/>
</dbReference>
<dbReference type="EMBL" id="CANHGI010000003">
    <property type="protein sequence ID" value="CAI5446143.1"/>
    <property type="molecule type" value="Genomic_DNA"/>
</dbReference>
<dbReference type="EC" id="2.5.1.18" evidence="3"/>
<reference evidence="8" key="1">
    <citation type="submission" date="2022-11" db="EMBL/GenBank/DDBJ databases">
        <authorList>
            <person name="Kikuchi T."/>
        </authorList>
    </citation>
    <scope>NUCLEOTIDE SEQUENCE</scope>
    <source>
        <strain evidence="8">PS1010</strain>
    </source>
</reference>
<keyword evidence="9" id="KW-1185">Reference proteome</keyword>
<dbReference type="InterPro" id="IPR040079">
    <property type="entry name" value="Glutathione_S-Trfase"/>
</dbReference>
<dbReference type="InterPro" id="IPR004046">
    <property type="entry name" value="GST_C"/>
</dbReference>
<dbReference type="InterPro" id="IPR050213">
    <property type="entry name" value="GST_superfamily"/>
</dbReference>
<evidence type="ECO:0000256" key="3">
    <source>
        <dbReference type="ARBA" id="ARBA00012452"/>
    </source>
</evidence>
<comment type="caution">
    <text evidence="8">The sequence shown here is derived from an EMBL/GenBank/DDBJ whole genome shotgun (WGS) entry which is preliminary data.</text>
</comment>
<evidence type="ECO:0000259" key="7">
    <source>
        <dbReference type="PROSITE" id="PS50405"/>
    </source>
</evidence>
<name>A0A9P1IKL0_9PELO</name>
<evidence type="ECO:0000256" key="2">
    <source>
        <dbReference type="ARBA" id="ARBA00011738"/>
    </source>
</evidence>
<evidence type="ECO:0000313" key="9">
    <source>
        <dbReference type="Proteomes" id="UP001152747"/>
    </source>
</evidence>
<dbReference type="Gene3D" id="1.20.1050.10">
    <property type="match status" value="1"/>
</dbReference>